<dbReference type="Pfam" id="PF00486">
    <property type="entry name" value="Trans_reg_C"/>
    <property type="match status" value="1"/>
</dbReference>
<dbReference type="EMBL" id="WTYL01000001">
    <property type="protein sequence ID" value="MXP43072.1"/>
    <property type="molecule type" value="Genomic_DNA"/>
</dbReference>
<dbReference type="InterPro" id="IPR001867">
    <property type="entry name" value="OmpR/PhoB-type_DNA-bd"/>
</dbReference>
<dbReference type="InterPro" id="IPR016032">
    <property type="entry name" value="Sig_transdc_resp-reg_C-effctor"/>
</dbReference>
<feature type="transmembrane region" description="Helical" evidence="3">
    <location>
        <begin position="272"/>
        <end position="289"/>
    </location>
</feature>
<protein>
    <submittedName>
        <fullName evidence="5">Transcriptional regulator</fullName>
    </submittedName>
</protein>
<dbReference type="GO" id="GO:0000160">
    <property type="term" value="P:phosphorelay signal transduction system"/>
    <property type="evidence" value="ECO:0007669"/>
    <property type="project" value="InterPro"/>
</dbReference>
<evidence type="ECO:0000313" key="5">
    <source>
        <dbReference type="EMBL" id="MXP43072.1"/>
    </source>
</evidence>
<keyword evidence="3" id="KW-0472">Membrane</keyword>
<name>A0A845B075_9SPHN</name>
<evidence type="ECO:0000256" key="3">
    <source>
        <dbReference type="SAM" id="Phobius"/>
    </source>
</evidence>
<dbReference type="CDD" id="cd00383">
    <property type="entry name" value="trans_reg_C"/>
    <property type="match status" value="1"/>
</dbReference>
<comment type="caution">
    <text evidence="5">The sequence shown here is derived from an EMBL/GenBank/DDBJ whole genome shotgun (WGS) entry which is preliminary data.</text>
</comment>
<dbReference type="PROSITE" id="PS51755">
    <property type="entry name" value="OMPR_PHOB"/>
    <property type="match status" value="1"/>
</dbReference>
<evidence type="ECO:0000313" key="6">
    <source>
        <dbReference type="Proteomes" id="UP000431922"/>
    </source>
</evidence>
<dbReference type="AlphaFoldDB" id="A0A845B075"/>
<accession>A0A845B075</accession>
<evidence type="ECO:0000259" key="4">
    <source>
        <dbReference type="PROSITE" id="PS51755"/>
    </source>
</evidence>
<keyword evidence="3" id="KW-1133">Transmembrane helix</keyword>
<gene>
    <name evidence="5" type="ORF">GRI65_01225</name>
</gene>
<sequence>MSHSPVYFGPFQLDLADRRLSRGGDTVDLNARYMDALILLVAAEGKLVAKERFMDEVWRGVPVTDEALTQAIRTLRRALGDSAATPRFIETVPKHGYRFIAPVGALVSTDRIQLSDPAEMTGGREEALHSAFIRQTLAGCTGALVAGALVGLLYGFIGSAQPTGGGGSAASILLVLVLVSMFSAGVAGFGIAAGIAAAATFIRPATIYWTVTGGALGGLAMGAFANLLGNDLFRLLFGKAPGVFAGALEGLILGGTIGLAVLYAGKGAASRLAVAALLGLFAGMLITLVDGRMMAGSLQELVSAFPTSRYRLDGIGSAFGEDGLGPIGRAVTAGFEGAVFSVGIVWAMRRAAARTNSGYRSRDQSRSAPNV</sequence>
<feature type="transmembrane region" description="Helical" evidence="3">
    <location>
        <begin position="169"/>
        <end position="195"/>
    </location>
</feature>
<dbReference type="SMART" id="SM00862">
    <property type="entry name" value="Trans_reg_C"/>
    <property type="match status" value="1"/>
</dbReference>
<feature type="DNA-binding region" description="OmpR/PhoB-type" evidence="2">
    <location>
        <begin position="3"/>
        <end position="101"/>
    </location>
</feature>
<feature type="domain" description="OmpR/PhoB-type" evidence="4">
    <location>
        <begin position="3"/>
        <end position="101"/>
    </location>
</feature>
<reference evidence="5 6" key="1">
    <citation type="submission" date="2019-12" db="EMBL/GenBank/DDBJ databases">
        <title>Genomic-based taxomic classification of the family Erythrobacteraceae.</title>
        <authorList>
            <person name="Xu L."/>
        </authorList>
    </citation>
    <scope>NUCLEOTIDE SEQUENCE [LARGE SCALE GENOMIC DNA]</scope>
    <source>
        <strain evidence="5 6">KCTC 42453</strain>
    </source>
</reference>
<dbReference type="InterPro" id="IPR036388">
    <property type="entry name" value="WH-like_DNA-bd_sf"/>
</dbReference>
<dbReference type="OrthoDB" id="54411at2"/>
<proteinExistence type="predicted"/>
<evidence type="ECO:0000256" key="2">
    <source>
        <dbReference type="PROSITE-ProRule" id="PRU01091"/>
    </source>
</evidence>
<dbReference type="Proteomes" id="UP000431922">
    <property type="component" value="Unassembled WGS sequence"/>
</dbReference>
<dbReference type="RefSeq" id="WP_160754721.1">
    <property type="nucleotide sequence ID" value="NZ_WTYL01000001.1"/>
</dbReference>
<dbReference type="GO" id="GO:0003677">
    <property type="term" value="F:DNA binding"/>
    <property type="evidence" value="ECO:0007669"/>
    <property type="project" value="UniProtKB-UniRule"/>
</dbReference>
<keyword evidence="1 2" id="KW-0238">DNA-binding</keyword>
<feature type="transmembrane region" description="Helical" evidence="3">
    <location>
        <begin position="240"/>
        <end position="265"/>
    </location>
</feature>
<feature type="transmembrane region" description="Helical" evidence="3">
    <location>
        <begin position="137"/>
        <end position="157"/>
    </location>
</feature>
<dbReference type="Gene3D" id="1.10.10.10">
    <property type="entry name" value="Winged helix-like DNA-binding domain superfamily/Winged helix DNA-binding domain"/>
    <property type="match status" value="1"/>
</dbReference>
<dbReference type="SUPFAM" id="SSF46894">
    <property type="entry name" value="C-terminal effector domain of the bipartite response regulators"/>
    <property type="match status" value="1"/>
</dbReference>
<keyword evidence="3" id="KW-0812">Transmembrane</keyword>
<organism evidence="5 6">
    <name type="scientific">Allopontixanthobacter sediminis</name>
    <dbReference type="NCBI Taxonomy" id="1689985"/>
    <lineage>
        <taxon>Bacteria</taxon>
        <taxon>Pseudomonadati</taxon>
        <taxon>Pseudomonadota</taxon>
        <taxon>Alphaproteobacteria</taxon>
        <taxon>Sphingomonadales</taxon>
        <taxon>Erythrobacteraceae</taxon>
        <taxon>Allopontixanthobacter</taxon>
    </lineage>
</organism>
<feature type="transmembrane region" description="Helical" evidence="3">
    <location>
        <begin position="207"/>
        <end position="228"/>
    </location>
</feature>
<feature type="transmembrane region" description="Helical" evidence="3">
    <location>
        <begin position="327"/>
        <end position="347"/>
    </location>
</feature>
<evidence type="ECO:0000256" key="1">
    <source>
        <dbReference type="ARBA" id="ARBA00023125"/>
    </source>
</evidence>
<dbReference type="GO" id="GO:0006355">
    <property type="term" value="P:regulation of DNA-templated transcription"/>
    <property type="evidence" value="ECO:0007669"/>
    <property type="project" value="InterPro"/>
</dbReference>
<keyword evidence="6" id="KW-1185">Reference proteome</keyword>